<keyword evidence="2" id="KW-0902">Two-component regulatory system</keyword>
<dbReference type="Pfam" id="PF07228">
    <property type="entry name" value="SpoIIE"/>
    <property type="match status" value="1"/>
</dbReference>
<dbReference type="SMART" id="SM00448">
    <property type="entry name" value="REC"/>
    <property type="match status" value="1"/>
</dbReference>
<dbReference type="PROSITE" id="PS50112">
    <property type="entry name" value="PAS"/>
    <property type="match status" value="1"/>
</dbReference>
<feature type="domain" description="Response regulatory" evidence="7">
    <location>
        <begin position="9"/>
        <end position="125"/>
    </location>
</feature>
<dbReference type="RefSeq" id="WP_345921366.1">
    <property type="nucleotide sequence ID" value="NZ_JBDIVE010000016.1"/>
</dbReference>
<dbReference type="InterPro" id="IPR001932">
    <property type="entry name" value="PPM-type_phosphatase-like_dom"/>
</dbReference>
<sequence length="514" mass="56071">MLAQHKTFKVLVADDAQSNRAVLRAYLGRLGFETVLAENGAQAVALFERSKPDILIIDLMMPVMDGFEAMRQIRSQPSERWVPIIIISAMDAEGDFVRGLECGADDYLAKPVSYQLFAAKMRNMARALDFQRTHEEALKRERTIADAVIDGIISFDASGNIRDLNRAARQIFKVSAEQLSGRHFASLIAEEVRPAFALALARSLEHGAGEFIGRVAEITACTPDGRRFPMELTISPLPTAERRLFIGVVRDISERKRVELQLAEDATRLRQYHDEAEAEAELAQQILERHIASQGQQTHGVRQCVWPTARFSGDIVLAARGPSGKLYGLLADATGHGLAAALSGLSVVNQFHQAVTNEHPVARLVCAMNESLRALLPPGRFVSTAIVCIDSPARSLQIWLGGVPDVLRIDAQGRLMQSFSSQHLPLGIIEMEAAECEPETYTWQDEGECLLLCSDGVLEAAVPGGEEFGQAGVLKALAGAGEQDALEVLNTALSEHLQGHSAHDDVSFLLLDLA</sequence>
<organism evidence="10 11">
    <name type="scientific">Uliginosibacterium sediminicola</name>
    <dbReference type="NCBI Taxonomy" id="2024550"/>
    <lineage>
        <taxon>Bacteria</taxon>
        <taxon>Pseudomonadati</taxon>
        <taxon>Pseudomonadota</taxon>
        <taxon>Betaproteobacteria</taxon>
        <taxon>Rhodocyclales</taxon>
        <taxon>Zoogloeaceae</taxon>
        <taxon>Uliginosibacterium</taxon>
    </lineage>
</organism>
<dbReference type="SMART" id="SM00091">
    <property type="entry name" value="PAS"/>
    <property type="match status" value="1"/>
</dbReference>
<dbReference type="Gene3D" id="3.30.450.20">
    <property type="entry name" value="PAS domain"/>
    <property type="match status" value="1"/>
</dbReference>
<evidence type="ECO:0000259" key="7">
    <source>
        <dbReference type="PROSITE" id="PS50110"/>
    </source>
</evidence>
<keyword evidence="4" id="KW-0238">DNA-binding</keyword>
<dbReference type="SMART" id="SM00331">
    <property type="entry name" value="PP2C_SIG"/>
    <property type="match status" value="1"/>
</dbReference>
<evidence type="ECO:0000256" key="4">
    <source>
        <dbReference type="ARBA" id="ARBA00023125"/>
    </source>
</evidence>
<keyword evidence="1 6" id="KW-0597">Phosphoprotein</keyword>
<accession>A0ABU9Z3W6</accession>
<dbReference type="SUPFAM" id="SSF81606">
    <property type="entry name" value="PP2C-like"/>
    <property type="match status" value="1"/>
</dbReference>
<dbReference type="InterPro" id="IPR011006">
    <property type="entry name" value="CheY-like_superfamily"/>
</dbReference>
<comment type="caution">
    <text evidence="10">The sequence shown here is derived from an EMBL/GenBank/DDBJ whole genome shotgun (WGS) entry which is preliminary data.</text>
</comment>
<dbReference type="InterPro" id="IPR001789">
    <property type="entry name" value="Sig_transdc_resp-reg_receiver"/>
</dbReference>
<evidence type="ECO:0000256" key="6">
    <source>
        <dbReference type="PROSITE-ProRule" id="PRU00169"/>
    </source>
</evidence>
<dbReference type="EMBL" id="JBDIVE010000016">
    <property type="protein sequence ID" value="MEN3070587.1"/>
    <property type="molecule type" value="Genomic_DNA"/>
</dbReference>
<dbReference type="InterPro" id="IPR035965">
    <property type="entry name" value="PAS-like_dom_sf"/>
</dbReference>
<dbReference type="SUPFAM" id="SSF55785">
    <property type="entry name" value="PYP-like sensor domain (PAS domain)"/>
    <property type="match status" value="1"/>
</dbReference>
<feature type="domain" description="PAC" evidence="9">
    <location>
        <begin position="214"/>
        <end position="264"/>
    </location>
</feature>
<dbReference type="InterPro" id="IPR001610">
    <property type="entry name" value="PAC"/>
</dbReference>
<dbReference type="CDD" id="cd00130">
    <property type="entry name" value="PAS"/>
    <property type="match status" value="1"/>
</dbReference>
<evidence type="ECO:0000259" key="8">
    <source>
        <dbReference type="PROSITE" id="PS50112"/>
    </source>
</evidence>
<dbReference type="PANTHER" id="PTHR48111">
    <property type="entry name" value="REGULATOR OF RPOS"/>
    <property type="match status" value="1"/>
</dbReference>
<dbReference type="SMART" id="SM00086">
    <property type="entry name" value="PAC"/>
    <property type="match status" value="1"/>
</dbReference>
<evidence type="ECO:0000256" key="3">
    <source>
        <dbReference type="ARBA" id="ARBA00023015"/>
    </source>
</evidence>
<dbReference type="InterPro" id="IPR000014">
    <property type="entry name" value="PAS"/>
</dbReference>
<dbReference type="Gene3D" id="3.60.40.10">
    <property type="entry name" value="PPM-type phosphatase domain"/>
    <property type="match status" value="1"/>
</dbReference>
<dbReference type="Pfam" id="PF00072">
    <property type="entry name" value="Response_reg"/>
    <property type="match status" value="1"/>
</dbReference>
<evidence type="ECO:0000313" key="10">
    <source>
        <dbReference type="EMBL" id="MEN3070587.1"/>
    </source>
</evidence>
<feature type="modified residue" description="4-aspartylphosphate" evidence="6">
    <location>
        <position position="58"/>
    </location>
</feature>
<keyword evidence="11" id="KW-1185">Reference proteome</keyword>
<keyword evidence="3" id="KW-0805">Transcription regulation</keyword>
<dbReference type="InterPro" id="IPR036457">
    <property type="entry name" value="PPM-type-like_dom_sf"/>
</dbReference>
<dbReference type="SUPFAM" id="SSF52172">
    <property type="entry name" value="CheY-like"/>
    <property type="match status" value="1"/>
</dbReference>
<dbReference type="PROSITE" id="PS50110">
    <property type="entry name" value="RESPONSE_REGULATORY"/>
    <property type="match status" value="1"/>
</dbReference>
<feature type="domain" description="PAS" evidence="8">
    <location>
        <begin position="137"/>
        <end position="207"/>
    </location>
</feature>
<proteinExistence type="predicted"/>
<dbReference type="Proteomes" id="UP001410394">
    <property type="component" value="Unassembled WGS sequence"/>
</dbReference>
<name>A0ABU9Z3W6_9RHOO</name>
<protein>
    <submittedName>
        <fullName evidence="10">SpoIIE family protein phosphatase</fullName>
    </submittedName>
</protein>
<evidence type="ECO:0000256" key="1">
    <source>
        <dbReference type="ARBA" id="ARBA00022553"/>
    </source>
</evidence>
<evidence type="ECO:0000256" key="5">
    <source>
        <dbReference type="ARBA" id="ARBA00023163"/>
    </source>
</evidence>
<dbReference type="PROSITE" id="PS50113">
    <property type="entry name" value="PAC"/>
    <property type="match status" value="1"/>
</dbReference>
<dbReference type="PANTHER" id="PTHR48111:SF1">
    <property type="entry name" value="TWO-COMPONENT RESPONSE REGULATOR ORR33"/>
    <property type="match status" value="1"/>
</dbReference>
<dbReference type="Pfam" id="PF08448">
    <property type="entry name" value="PAS_4"/>
    <property type="match status" value="1"/>
</dbReference>
<dbReference type="NCBIfam" id="TIGR00229">
    <property type="entry name" value="sensory_box"/>
    <property type="match status" value="1"/>
</dbReference>
<gene>
    <name evidence="10" type="ORF">ABDB84_19035</name>
</gene>
<reference evidence="10 11" key="1">
    <citation type="journal article" date="2018" name="Int. J. Syst. Evol. Microbiol.">
        <title>Uliginosibacterium sediminicola sp. nov., isolated from freshwater sediment.</title>
        <authorList>
            <person name="Hwang W.M."/>
            <person name="Kim S.M."/>
            <person name="Kang K."/>
            <person name="Ahn T.Y."/>
        </authorList>
    </citation>
    <scope>NUCLEOTIDE SEQUENCE [LARGE SCALE GENOMIC DNA]</scope>
    <source>
        <strain evidence="10 11">M1-21</strain>
    </source>
</reference>
<dbReference type="Gene3D" id="3.40.50.2300">
    <property type="match status" value="1"/>
</dbReference>
<evidence type="ECO:0000256" key="2">
    <source>
        <dbReference type="ARBA" id="ARBA00023012"/>
    </source>
</evidence>
<evidence type="ECO:0000313" key="11">
    <source>
        <dbReference type="Proteomes" id="UP001410394"/>
    </source>
</evidence>
<keyword evidence="5" id="KW-0804">Transcription</keyword>
<dbReference type="InterPro" id="IPR013656">
    <property type="entry name" value="PAS_4"/>
</dbReference>
<dbReference type="InterPro" id="IPR000700">
    <property type="entry name" value="PAS-assoc_C"/>
</dbReference>
<evidence type="ECO:0000259" key="9">
    <source>
        <dbReference type="PROSITE" id="PS50113"/>
    </source>
</evidence>
<dbReference type="InterPro" id="IPR039420">
    <property type="entry name" value="WalR-like"/>
</dbReference>